<evidence type="ECO:0000313" key="2">
    <source>
        <dbReference type="EMBL" id="KIE42008.1"/>
    </source>
</evidence>
<dbReference type="Proteomes" id="UP000031433">
    <property type="component" value="Unassembled WGS sequence"/>
</dbReference>
<evidence type="ECO:0000313" key="3">
    <source>
        <dbReference type="Proteomes" id="UP000031433"/>
    </source>
</evidence>
<dbReference type="Gene3D" id="3.40.50.2000">
    <property type="entry name" value="Glycogen Phosphorylase B"/>
    <property type="match status" value="1"/>
</dbReference>
<dbReference type="SUPFAM" id="SSF53756">
    <property type="entry name" value="UDP-Glycosyltransferase/glycogen phosphorylase"/>
    <property type="match status" value="1"/>
</dbReference>
<organism evidence="2 3">
    <name type="scientific">Geobacter soli</name>
    <dbReference type="NCBI Taxonomy" id="1510391"/>
    <lineage>
        <taxon>Bacteria</taxon>
        <taxon>Pseudomonadati</taxon>
        <taxon>Thermodesulfobacteriota</taxon>
        <taxon>Desulfuromonadia</taxon>
        <taxon>Geobacterales</taxon>
        <taxon>Geobacteraceae</taxon>
        <taxon>Geobacter</taxon>
    </lineage>
</organism>
<feature type="domain" description="Spore protein YkvP/CgeB glycosyl transferase-like" evidence="1">
    <location>
        <begin position="173"/>
        <end position="295"/>
    </location>
</feature>
<keyword evidence="3" id="KW-1185">Reference proteome</keyword>
<proteinExistence type="predicted"/>
<keyword evidence="2" id="KW-0808">Transferase</keyword>
<dbReference type="Pfam" id="PF13524">
    <property type="entry name" value="Glyco_trans_1_2"/>
    <property type="match status" value="1"/>
</dbReference>
<comment type="caution">
    <text evidence="2">The sequence shown here is derived from an EMBL/GenBank/DDBJ whole genome shotgun (WGS) entry which is preliminary data.</text>
</comment>
<reference evidence="2 3" key="1">
    <citation type="submission" date="2015-01" db="EMBL/GenBank/DDBJ databases">
        <title>Genome sequence of the anaerobic bacterium Geobacter soli GSS01, a dissimilatory Fe(III) reducer from soil.</title>
        <authorList>
            <person name="Yang G."/>
            <person name="Zhou S."/>
        </authorList>
    </citation>
    <scope>NUCLEOTIDE SEQUENCE [LARGE SCALE GENOMIC DNA]</scope>
    <source>
        <strain evidence="2 3">GSS01</strain>
    </source>
</reference>
<dbReference type="RefSeq" id="WP_039644176.1">
    <property type="nucleotide sequence ID" value="NZ_JXBL01000001.1"/>
</dbReference>
<dbReference type="AlphaFoldDB" id="A0A0C1TRW1"/>
<gene>
    <name evidence="2" type="ORF">SE37_04875</name>
</gene>
<dbReference type="GO" id="GO:0016740">
    <property type="term" value="F:transferase activity"/>
    <property type="evidence" value="ECO:0007669"/>
    <property type="project" value="UniProtKB-KW"/>
</dbReference>
<evidence type="ECO:0000259" key="1">
    <source>
        <dbReference type="Pfam" id="PF13524"/>
    </source>
</evidence>
<accession>A0A0C1TRW1</accession>
<sequence length="319" mass="36367">MKKAIWITWEHQIRNRSMAAMLGADLHVIAHSGARLRRYLFCTYNTIATVRREKPAVVFAQNPSIVLNYLLLLARVLFGYRFVTDAHFGGVIAYNGNYLFQKALDLCNRLADLVIVTNRDHAAHVESIGGQALVCEDPLPDLARYDSGAAPEDRSVFFICSFDIDEPYESAFEAAHELSAESFRFYVSGNYAKVGIDPSDYPHVSFLGFVPEQHFYERLYQSDIVLDLTEHENCLVCGAYEAMAAERPLVTSDRACLRAYFDQGTVFTAHDSASIAEAIREAYRDRFRLRDNIREWKGRAVRTQNERRDVLRTTLGMDR</sequence>
<protein>
    <submittedName>
        <fullName evidence="2">Glycosyltransferase</fullName>
    </submittedName>
</protein>
<dbReference type="EMBL" id="JXBL01000001">
    <property type="protein sequence ID" value="KIE42008.1"/>
    <property type="molecule type" value="Genomic_DNA"/>
</dbReference>
<dbReference type="InterPro" id="IPR055259">
    <property type="entry name" value="YkvP/CgeB_Glyco_trans-like"/>
</dbReference>
<name>A0A0C1TRW1_9BACT</name>